<sequence length="343" mass="38113">MNRFLFMNLHLTQIVKKFFLKILLVPVILGSHFFGHSQCTTAITSSNGYTVHIEIELTSIIAPNSCQWGYNYNVAFDYNISFSGSNIPSSLSTLQGYIACNSANTFYNLPNSGGTGTSASTGNQYNNASDCASATPESLNCSVVELQISGPGINYQTVTMNCTTLPVELLHFNAMQKADEVALDWETASEINNSHFNVEHSLDGKNWEQIGKINGTGNSSLPIDYNFNHQSPVEGISYYRLQQVDFDGKYEYLPVKSVDFTFLTESTTLVAYPNPTARNTIFLAGAAEELQDIMVFSISNQNISKQIQIQKVKDQEYKFDLTQISSGIYFIKTKSKTVKFVKL</sequence>
<comment type="caution">
    <text evidence="3">The sequence shown here is derived from an EMBL/GenBank/DDBJ whole genome shotgun (WGS) entry which is preliminary data.</text>
</comment>
<dbReference type="Proteomes" id="UP000249248">
    <property type="component" value="Unassembled WGS sequence"/>
</dbReference>
<keyword evidence="4" id="KW-1185">Reference proteome</keyword>
<gene>
    <name evidence="3" type="ORF">DNU06_05840</name>
</gene>
<protein>
    <recommendedName>
        <fullName evidence="2">Secretion system C-terminal sorting domain-containing protein</fullName>
    </recommendedName>
</protein>
<reference evidence="3 4" key="1">
    <citation type="submission" date="2018-06" db="EMBL/GenBank/DDBJ databases">
        <title>The draft genome sequence of Crocinitomix sp. SM1701.</title>
        <authorList>
            <person name="Zhang X."/>
        </authorList>
    </citation>
    <scope>NUCLEOTIDE SEQUENCE [LARGE SCALE GENOMIC DNA]</scope>
    <source>
        <strain evidence="3 4">SM1701</strain>
    </source>
</reference>
<dbReference type="NCBIfam" id="TIGR04183">
    <property type="entry name" value="Por_Secre_tail"/>
    <property type="match status" value="1"/>
</dbReference>
<dbReference type="RefSeq" id="WP_111062290.1">
    <property type="nucleotide sequence ID" value="NZ_JBHUCU010000002.1"/>
</dbReference>
<evidence type="ECO:0000313" key="4">
    <source>
        <dbReference type="Proteomes" id="UP000249248"/>
    </source>
</evidence>
<accession>A0A2W1N1J1</accession>
<dbReference type="OrthoDB" id="1467916at2"/>
<keyword evidence="1" id="KW-0732">Signal</keyword>
<dbReference type="AlphaFoldDB" id="A0A2W1N1J1"/>
<organism evidence="3 4">
    <name type="scientific">Putridiphycobacter roseus</name>
    <dbReference type="NCBI Taxonomy" id="2219161"/>
    <lineage>
        <taxon>Bacteria</taxon>
        <taxon>Pseudomonadati</taxon>
        <taxon>Bacteroidota</taxon>
        <taxon>Flavobacteriia</taxon>
        <taxon>Flavobacteriales</taxon>
        <taxon>Crocinitomicaceae</taxon>
        <taxon>Putridiphycobacter</taxon>
    </lineage>
</organism>
<dbReference type="InterPro" id="IPR026444">
    <property type="entry name" value="Secre_tail"/>
</dbReference>
<evidence type="ECO:0000259" key="2">
    <source>
        <dbReference type="Pfam" id="PF18962"/>
    </source>
</evidence>
<dbReference type="Pfam" id="PF18962">
    <property type="entry name" value="Por_Secre_tail"/>
    <property type="match status" value="1"/>
</dbReference>
<proteinExistence type="predicted"/>
<evidence type="ECO:0000256" key="1">
    <source>
        <dbReference type="ARBA" id="ARBA00022729"/>
    </source>
</evidence>
<dbReference type="EMBL" id="QKSB01000002">
    <property type="protein sequence ID" value="PZE18137.1"/>
    <property type="molecule type" value="Genomic_DNA"/>
</dbReference>
<feature type="domain" description="Secretion system C-terminal sorting" evidence="2">
    <location>
        <begin position="272"/>
        <end position="340"/>
    </location>
</feature>
<evidence type="ECO:0000313" key="3">
    <source>
        <dbReference type="EMBL" id="PZE18137.1"/>
    </source>
</evidence>
<name>A0A2W1N1J1_9FLAO</name>